<feature type="domain" description="Novel STAND NTPase 1" evidence="1">
    <location>
        <begin position="126"/>
        <end position="508"/>
    </location>
</feature>
<keyword evidence="3" id="KW-1185">Reference proteome</keyword>
<evidence type="ECO:0000259" key="1">
    <source>
        <dbReference type="Pfam" id="PF20703"/>
    </source>
</evidence>
<reference evidence="2 3" key="1">
    <citation type="submission" date="2018-07" db="EMBL/GenBank/DDBJ databases">
        <title>Genomic Encyclopedia of Type Strains, Phase IV (KMG-IV): sequencing the most valuable type-strain genomes for metagenomic binning, comparative biology and taxonomic classification.</title>
        <authorList>
            <person name="Goeker M."/>
        </authorList>
    </citation>
    <scope>NUCLEOTIDE SEQUENCE [LARGE SCALE GENOMIC DNA]</scope>
    <source>
        <strain evidence="2 3">DSM 44290</strain>
    </source>
</reference>
<protein>
    <recommendedName>
        <fullName evidence="1">Novel STAND NTPase 1 domain-containing protein</fullName>
    </recommendedName>
</protein>
<organism evidence="2 3">
    <name type="scientific">Nocardia pseudobrasiliensis</name>
    <dbReference type="NCBI Taxonomy" id="45979"/>
    <lineage>
        <taxon>Bacteria</taxon>
        <taxon>Bacillati</taxon>
        <taxon>Actinomycetota</taxon>
        <taxon>Actinomycetes</taxon>
        <taxon>Mycobacteriales</taxon>
        <taxon>Nocardiaceae</taxon>
        <taxon>Nocardia</taxon>
    </lineage>
</organism>
<name>A0A370HSV9_9NOCA</name>
<dbReference type="AlphaFoldDB" id="A0A370HSV9"/>
<sequence length="562" mass="60697">MEFRSGGEGQGENPGSARNEFARRLAALHRAAGLPSLRNVAMLAQRRGEGDHRSAVATAQRISDWVSGRNVPARFESLVPVLQVLGSRARRRAGTPSETINLRAWRMLWSAARATPVASAGGPGAPYPDAAGFSEAHESVFFGRRRALSGLLEMIRASADSDRPARPIVLTGASGVGKSALLHAGVVPALRAEPGRWAIAAMVPGRDPLGTLARIFGGSSDFALADLDAQTIARWSGGRRPLLIVDQFEQLYRPELDPAAREGFLRWLDRLTAVGSVLVSIRSDQVVHCSEPSWLSNALQHNSFTLTPMRRQELVSAIVGPPRTRGVTVDPGVVDLLIASLDGGRAVPARPADAGALPVLSTAMRSMWARRSGERLDIATYRRVGGVAGVVGQLAERYWAGLTERERLDAQQVLLALVTVHRDGTVVRRRAPLADLDGLAAGSGPDLVERLVRARLVTLAARHAVLAHDALLDWDRLRNLIATNRTMLIWRQRIEDDAAEWEAADRDPGLLYRGVRLTSAIRSADPSLSPAATRFLRACARTELGGSEESGRVDEYEEAAAR</sequence>
<dbReference type="InterPro" id="IPR049052">
    <property type="entry name" value="nSTAND1"/>
</dbReference>
<evidence type="ECO:0000313" key="3">
    <source>
        <dbReference type="Proteomes" id="UP000254869"/>
    </source>
</evidence>
<gene>
    <name evidence="2" type="ORF">DFR76_114150</name>
</gene>
<dbReference type="STRING" id="1210086.GCA_001613105_07037"/>
<dbReference type="RefSeq" id="WP_068006854.1">
    <property type="nucleotide sequence ID" value="NZ_QQBC01000014.1"/>
</dbReference>
<accession>A0A370HSV9</accession>
<dbReference type="InterPro" id="IPR027417">
    <property type="entry name" value="P-loop_NTPase"/>
</dbReference>
<dbReference type="Pfam" id="PF20703">
    <property type="entry name" value="nSTAND1"/>
    <property type="match status" value="1"/>
</dbReference>
<evidence type="ECO:0000313" key="2">
    <source>
        <dbReference type="EMBL" id="RDI61425.1"/>
    </source>
</evidence>
<dbReference type="EMBL" id="QQBC01000014">
    <property type="protein sequence ID" value="RDI61425.1"/>
    <property type="molecule type" value="Genomic_DNA"/>
</dbReference>
<comment type="caution">
    <text evidence="2">The sequence shown here is derived from an EMBL/GenBank/DDBJ whole genome shotgun (WGS) entry which is preliminary data.</text>
</comment>
<proteinExistence type="predicted"/>
<dbReference type="Proteomes" id="UP000254869">
    <property type="component" value="Unassembled WGS sequence"/>
</dbReference>
<dbReference type="SUPFAM" id="SSF52540">
    <property type="entry name" value="P-loop containing nucleoside triphosphate hydrolases"/>
    <property type="match status" value="1"/>
</dbReference>